<comment type="pathway">
    <text evidence="1">Cofactor biosynthesis; riboflavin biosynthesis.</text>
</comment>
<evidence type="ECO:0000256" key="2">
    <source>
        <dbReference type="ARBA" id="ARBA00022857"/>
    </source>
</evidence>
<evidence type="ECO:0000313" key="6">
    <source>
        <dbReference type="Proteomes" id="UP000612956"/>
    </source>
</evidence>
<dbReference type="PANTHER" id="PTHR38011">
    <property type="entry name" value="DIHYDROFOLATE REDUCTASE FAMILY PROTEIN (AFU_ORTHOLOGUE AFUA_8G06820)"/>
    <property type="match status" value="1"/>
</dbReference>
<evidence type="ECO:0000313" key="5">
    <source>
        <dbReference type="EMBL" id="GGK40817.1"/>
    </source>
</evidence>
<dbReference type="EMBL" id="BMMW01000001">
    <property type="protein sequence ID" value="GGK40817.1"/>
    <property type="molecule type" value="Genomic_DNA"/>
</dbReference>
<dbReference type="NCBIfam" id="NF010664">
    <property type="entry name" value="PRK14059.1-2"/>
    <property type="match status" value="1"/>
</dbReference>
<dbReference type="Pfam" id="PF01872">
    <property type="entry name" value="RibD_C"/>
    <property type="match status" value="1"/>
</dbReference>
<organism evidence="5 6">
    <name type="scientific">Nocardia camponoti</name>
    <dbReference type="NCBI Taxonomy" id="1616106"/>
    <lineage>
        <taxon>Bacteria</taxon>
        <taxon>Bacillati</taxon>
        <taxon>Actinomycetota</taxon>
        <taxon>Actinomycetes</taxon>
        <taxon>Mycobacteriales</taxon>
        <taxon>Nocardiaceae</taxon>
        <taxon>Nocardia</taxon>
    </lineage>
</organism>
<protein>
    <recommendedName>
        <fullName evidence="4">Bacterial bifunctional deaminase-reductase C-terminal domain-containing protein</fullName>
    </recommendedName>
</protein>
<evidence type="ECO:0000259" key="4">
    <source>
        <dbReference type="Pfam" id="PF01872"/>
    </source>
</evidence>
<feature type="domain" description="Bacterial bifunctional deaminase-reductase C-terminal" evidence="4">
    <location>
        <begin position="31"/>
        <end position="237"/>
    </location>
</feature>
<dbReference type="SUPFAM" id="SSF53597">
    <property type="entry name" value="Dihydrofolate reductase-like"/>
    <property type="match status" value="1"/>
</dbReference>
<dbReference type="GO" id="GO:0009231">
    <property type="term" value="P:riboflavin biosynthetic process"/>
    <property type="evidence" value="ECO:0007669"/>
    <property type="project" value="InterPro"/>
</dbReference>
<dbReference type="RefSeq" id="WP_188827637.1">
    <property type="nucleotide sequence ID" value="NZ_BMMW01000001.1"/>
</dbReference>
<accession>A0A917V5M0</accession>
<proteinExistence type="predicted"/>
<dbReference type="InterPro" id="IPR002734">
    <property type="entry name" value="RibDG_C"/>
</dbReference>
<dbReference type="GO" id="GO:0008703">
    <property type="term" value="F:5-amino-6-(5-phosphoribosylamino)uracil reductase activity"/>
    <property type="evidence" value="ECO:0007669"/>
    <property type="project" value="InterPro"/>
</dbReference>
<dbReference type="Gene3D" id="3.40.430.10">
    <property type="entry name" value="Dihydrofolate Reductase, subunit A"/>
    <property type="match status" value="1"/>
</dbReference>
<keyword evidence="6" id="KW-1185">Reference proteome</keyword>
<dbReference type="PANTHER" id="PTHR38011:SF7">
    <property type="entry name" value="2,5-DIAMINO-6-RIBOSYLAMINO-4(3H)-PYRIMIDINONE 5'-PHOSPHATE REDUCTASE"/>
    <property type="match status" value="1"/>
</dbReference>
<evidence type="ECO:0000256" key="3">
    <source>
        <dbReference type="ARBA" id="ARBA00023002"/>
    </source>
</evidence>
<sequence>MQRIHNVTQLADVDDDELARSYAYPRQLERPWVRGNFVASIDGAFTVDGVSGVLGGPADKKVFALLRALAEVIVVGAGTVRAENYGGAHPDRALRQRFYQQGIGGSEDGAPPPIAVVTAHASLDPTARLFTNAETPPIIITTRQAPADRIEALKNAGADVVIAGEATIMGAALLKVLSERGLNRVLCEGGPTLLGQLAEADLVDELCLTTAPVLVGGTGGRITLSSRQFDTPMARKHLLLADDGTILARWARR</sequence>
<dbReference type="AlphaFoldDB" id="A0A917V5M0"/>
<comment type="caution">
    <text evidence="5">The sequence shown here is derived from an EMBL/GenBank/DDBJ whole genome shotgun (WGS) entry which is preliminary data.</text>
</comment>
<evidence type="ECO:0000256" key="1">
    <source>
        <dbReference type="ARBA" id="ARBA00005104"/>
    </source>
</evidence>
<dbReference type="Proteomes" id="UP000612956">
    <property type="component" value="Unassembled WGS sequence"/>
</dbReference>
<name>A0A917V5M0_9NOCA</name>
<keyword evidence="2" id="KW-0521">NADP</keyword>
<keyword evidence="3" id="KW-0560">Oxidoreductase</keyword>
<dbReference type="InterPro" id="IPR024072">
    <property type="entry name" value="DHFR-like_dom_sf"/>
</dbReference>
<reference evidence="5" key="1">
    <citation type="journal article" date="2014" name="Int. J. Syst. Evol. Microbiol.">
        <title>Complete genome sequence of Corynebacterium casei LMG S-19264T (=DSM 44701T), isolated from a smear-ripened cheese.</title>
        <authorList>
            <consortium name="US DOE Joint Genome Institute (JGI-PGF)"/>
            <person name="Walter F."/>
            <person name="Albersmeier A."/>
            <person name="Kalinowski J."/>
            <person name="Ruckert C."/>
        </authorList>
    </citation>
    <scope>NUCLEOTIDE SEQUENCE</scope>
    <source>
        <strain evidence="5">CGMCC 4.7278</strain>
    </source>
</reference>
<gene>
    <name evidence="5" type="ORF">GCM10011591_10530</name>
</gene>
<reference evidence="5" key="2">
    <citation type="submission" date="2020-09" db="EMBL/GenBank/DDBJ databases">
        <authorList>
            <person name="Sun Q."/>
            <person name="Zhou Y."/>
        </authorList>
    </citation>
    <scope>NUCLEOTIDE SEQUENCE</scope>
    <source>
        <strain evidence="5">CGMCC 4.7278</strain>
    </source>
</reference>
<dbReference type="InterPro" id="IPR050765">
    <property type="entry name" value="Riboflavin_Biosynth_HTPR"/>
</dbReference>